<dbReference type="InterPro" id="IPR000731">
    <property type="entry name" value="SSD"/>
</dbReference>
<reference evidence="3 4" key="1">
    <citation type="submission" date="2013-12" db="EMBL/GenBank/DDBJ databases">
        <authorList>
            <person name="Stott M."/>
        </authorList>
    </citation>
    <scope>NUCLEOTIDE SEQUENCE [LARGE SCALE GENOMIC DNA]</scope>
    <source>
        <strain evidence="3 4">K22</strain>
    </source>
</reference>
<dbReference type="SUPFAM" id="SSF82693">
    <property type="entry name" value="Multidrug efflux transporter AcrB pore domain, PN1, PN2, PC1 and PC2 subdomains"/>
    <property type="match status" value="3"/>
</dbReference>
<dbReference type="RefSeq" id="WP_041976170.1">
    <property type="nucleotide sequence ID" value="NZ_CBXV010000006.1"/>
</dbReference>
<dbReference type="SUPFAM" id="SSF82714">
    <property type="entry name" value="Multidrug efflux transporter AcrB TolC docking domain, DN and DC subdomains"/>
    <property type="match status" value="2"/>
</dbReference>
<dbReference type="Gene3D" id="1.20.1640.10">
    <property type="entry name" value="Multidrug efflux transporter AcrB transmembrane domain"/>
    <property type="match status" value="2"/>
</dbReference>
<feature type="transmembrane region" description="Helical" evidence="1">
    <location>
        <begin position="389"/>
        <end position="410"/>
    </location>
</feature>
<dbReference type="SUPFAM" id="SSF82866">
    <property type="entry name" value="Multidrug efflux transporter AcrB transmembrane domain"/>
    <property type="match status" value="2"/>
</dbReference>
<dbReference type="EMBL" id="CBXV010000006">
    <property type="protein sequence ID" value="CDM65685.1"/>
    <property type="molecule type" value="Genomic_DNA"/>
</dbReference>
<dbReference type="PANTHER" id="PTHR32063">
    <property type="match status" value="1"/>
</dbReference>
<dbReference type="PANTHER" id="PTHR32063:SF0">
    <property type="entry name" value="SWARMING MOTILITY PROTEIN SWRC"/>
    <property type="match status" value="1"/>
</dbReference>
<feature type="transmembrane region" description="Helical" evidence="1">
    <location>
        <begin position="12"/>
        <end position="35"/>
    </location>
</feature>
<proteinExistence type="predicted"/>
<dbReference type="InterPro" id="IPR001036">
    <property type="entry name" value="Acrflvin-R"/>
</dbReference>
<evidence type="ECO:0000313" key="3">
    <source>
        <dbReference type="EMBL" id="CDM65685.1"/>
    </source>
</evidence>
<feature type="transmembrane region" description="Helical" evidence="1">
    <location>
        <begin position="463"/>
        <end position="482"/>
    </location>
</feature>
<organism evidence="3 4">
    <name type="scientific">Pyrinomonas methylaliphatogenes</name>
    <dbReference type="NCBI Taxonomy" id="454194"/>
    <lineage>
        <taxon>Bacteria</taxon>
        <taxon>Pseudomonadati</taxon>
        <taxon>Acidobacteriota</taxon>
        <taxon>Blastocatellia</taxon>
        <taxon>Blastocatellales</taxon>
        <taxon>Pyrinomonadaceae</taxon>
        <taxon>Pyrinomonas</taxon>
    </lineage>
</organism>
<evidence type="ECO:0000313" key="4">
    <source>
        <dbReference type="Proteomes" id="UP000031518"/>
    </source>
</evidence>
<name>A0A0B6WZU5_9BACT</name>
<dbReference type="Pfam" id="PF00873">
    <property type="entry name" value="ACR_tran"/>
    <property type="match status" value="1"/>
</dbReference>
<dbReference type="Gene3D" id="3.30.70.1430">
    <property type="entry name" value="Multidrug efflux transporter AcrB pore domain"/>
    <property type="match status" value="2"/>
</dbReference>
<feature type="transmembrane region" description="Helical" evidence="1">
    <location>
        <begin position="939"/>
        <end position="957"/>
    </location>
</feature>
<feature type="transmembrane region" description="Helical" evidence="1">
    <location>
        <begin position="987"/>
        <end position="1004"/>
    </location>
</feature>
<dbReference type="Proteomes" id="UP000031518">
    <property type="component" value="Unassembled WGS sequence"/>
</dbReference>
<dbReference type="PRINTS" id="PR00702">
    <property type="entry name" value="ACRIFLAVINRP"/>
</dbReference>
<feature type="domain" description="SSD" evidence="2">
    <location>
        <begin position="359"/>
        <end position="488"/>
    </location>
</feature>
<dbReference type="Gene3D" id="3.30.70.1440">
    <property type="entry name" value="Multidrug efflux transporter AcrB pore domain"/>
    <property type="match status" value="1"/>
</dbReference>
<feature type="transmembrane region" description="Helical" evidence="1">
    <location>
        <begin position="909"/>
        <end position="933"/>
    </location>
</feature>
<feature type="transmembrane region" description="Helical" evidence="1">
    <location>
        <begin position="883"/>
        <end position="902"/>
    </location>
</feature>
<keyword evidence="1" id="KW-1133">Transmembrane helix</keyword>
<sequence length="1086" mass="118585">MQKLAEICVRRPVFATMLILSLTVVGIFSFFSLGVDLFPKVDFPTITVTVVNRGASPEEIETEITDKIEEAVNTISGIDELRSSSVEGVSQVYITFLLEKDADVAAQEVRDKVNLVIPDLPETAETPVVQKLDTDATPVLRIAVSAPRSLREVTEIADKQIKKRIESVSGVGQVQIVGGSKRQINIWVDPEKMRAFGVTPTDVANAVRLQNLELPGGRIDQGTRELVVRTVGRVPKPEDFNKIAIVTRDSYPVKLSDIGYAEDGTEEQRSLALLNGDPAVTLVVYKQSGQNTVAVADAVKERLNEIAPTLPSDVRTEIVGDQSVFIKAAVESIETHLIEGGFFAAIVVFLFLWNIRSTLIAAIAIPTSIIATFGLMAAMGYTLNQITMLALTLMVGIVIDDAIVVLENIYRFIEEKGMPPFQAAIEATREIGLAVMATTLSLLAVFVPVGFMRGIVGRFMSSFGFTASFAIAVSLLVSFTLTPMLCARFLRREEEGGETGSEEAEAEEERAELIETYSNGPLREEAGLPQVKTSKESRVFKAIDRTYTRMLKLALAHRWAVVILSLLVILSIVPLFMFIGKNFLPVDDQSQFEITLRAPEGTTPAATAEIAERIAREVRTLPGVTDTLTTVGGGQQEIANSASIYVKLKPIEERELSQIQLMERAREMLKKYPPDLRTSVQQVAAFSGGGFRNADIQYVISGPDLEKLRQYSETILAKLKTIPDVVDADTTFNAGKPELRVEIDRARAADLGVRVGDIAQALNTLVAGQKVSTFNEGTDQYDIEVRAIGQARTTPEALQKMIVPSTKLGYVTLDQVVRLKESTGPSSIERLNRQRQVTVTANVRPGGSQAAVIDQLNRYVQQMGLEPGYTTGLAGRSRELGRAGYYFALAFLLSFIFMYMVLAAQFESFIHPVTILLTLPLAVPFGIISLFITGQTVNIFSGLGLLLLFGVVKKNAILQIDHTNGLRAQGMDRYEAIIQANRDRLRPILMTTISLVAGMIPLTISSGPGAGTNRSIGVLVVGGQSLCLLLTLLAVPVFYSLFDDLGHSRVLSRLSARFSAALGWVRRRAATTAGMFLALIVALWRR</sequence>
<gene>
    <name evidence="3" type="ORF">PYK22_01690</name>
</gene>
<accession>A0A0B6WZU5</accession>
<dbReference type="OrthoDB" id="9757876at2"/>
<dbReference type="Gene3D" id="3.30.70.1320">
    <property type="entry name" value="Multidrug efflux transporter AcrB pore domain like"/>
    <property type="match status" value="1"/>
</dbReference>
<dbReference type="GO" id="GO:0005886">
    <property type="term" value="C:plasma membrane"/>
    <property type="evidence" value="ECO:0007669"/>
    <property type="project" value="TreeGrafter"/>
</dbReference>
<dbReference type="STRING" id="454194.PYK22_01690"/>
<feature type="transmembrane region" description="Helical" evidence="1">
    <location>
        <begin position="559"/>
        <end position="579"/>
    </location>
</feature>
<protein>
    <submittedName>
        <fullName evidence="3">Cation/multidrug efflux pump</fullName>
    </submittedName>
</protein>
<evidence type="ECO:0000259" key="2">
    <source>
        <dbReference type="PROSITE" id="PS50156"/>
    </source>
</evidence>
<keyword evidence="4" id="KW-1185">Reference proteome</keyword>
<dbReference type="AlphaFoldDB" id="A0A0B6WZU5"/>
<evidence type="ECO:0000256" key="1">
    <source>
        <dbReference type="SAM" id="Phobius"/>
    </source>
</evidence>
<feature type="transmembrane region" description="Helical" evidence="1">
    <location>
        <begin position="1016"/>
        <end position="1042"/>
    </location>
</feature>
<keyword evidence="1" id="KW-0812">Transmembrane</keyword>
<dbReference type="InterPro" id="IPR027463">
    <property type="entry name" value="AcrB_DN_DC_subdom"/>
</dbReference>
<dbReference type="GO" id="GO:0042910">
    <property type="term" value="F:xenobiotic transmembrane transporter activity"/>
    <property type="evidence" value="ECO:0007669"/>
    <property type="project" value="TreeGrafter"/>
</dbReference>
<feature type="transmembrane region" description="Helical" evidence="1">
    <location>
        <begin position="431"/>
        <end position="451"/>
    </location>
</feature>
<dbReference type="PROSITE" id="PS50156">
    <property type="entry name" value="SSD"/>
    <property type="match status" value="1"/>
</dbReference>
<reference evidence="3 4" key="2">
    <citation type="submission" date="2015-01" db="EMBL/GenBank/DDBJ databases">
        <title>Complete genome sequence of Pyrinomonas methylaliphatogenes type strain K22T.</title>
        <authorList>
            <person name="Lee K.C.Y."/>
            <person name="Power J.F."/>
            <person name="Dunfield P.F."/>
            <person name="Morgan X.C."/>
            <person name="Huttenhower C."/>
            <person name="Stott M.B."/>
        </authorList>
    </citation>
    <scope>NUCLEOTIDE SEQUENCE [LARGE SCALE GENOMIC DNA]</scope>
    <source>
        <strain evidence="3 4">K22</strain>
    </source>
</reference>
<dbReference type="Gene3D" id="3.30.2090.10">
    <property type="entry name" value="Multidrug efflux transporter AcrB TolC docking domain, DN and DC subdomains"/>
    <property type="match status" value="2"/>
</dbReference>
<feature type="transmembrane region" description="Helical" evidence="1">
    <location>
        <begin position="360"/>
        <end position="383"/>
    </location>
</feature>
<keyword evidence="1" id="KW-0472">Membrane</keyword>
<feature type="transmembrane region" description="Helical" evidence="1">
    <location>
        <begin position="336"/>
        <end position="353"/>
    </location>
</feature>
<feature type="transmembrane region" description="Helical" evidence="1">
    <location>
        <begin position="1063"/>
        <end position="1084"/>
    </location>
</feature>